<sequence length="491" mass="56783">MDSVYAAPGHPMPGIHRFPIEILRPIFKFACSPNGVAMDPQAFQTQAPWTLGREHVSYWRNVVEGTPELWDALVLNRRKLPDSADVVYWQRFAEMFEVFCHRLSGRPLQLRLSDTTYHKPRTSSGGRTISQNLLGCLFDRQLAIQPMIPWEQITRLHLSQLQPQYCYLLFRRCRNLKELEFGEQDAFYDFHDWQQIRLDTLHTLRLPACHEHGMLLALVAHLTVPNLERLEISMGERKMTVVYPIRQMLRRSRCTLRALRVKKLRYRSRLVEWFTNLASHTLEELDLEGDISEHVIGLCAARLPRLKGLAIRCTPCTASGAGLPPPLTAILDAATVMPRLQTVEVQACIPKHMWPTPEQIQRMGELRDNGLTICQQYREPTKGNLILWSRNIFCRLCWVFTAPPPRIHDEASRQTGLPHPETNYCYSRLLRYWQTSLILPNELDSAIHGLLKEWPKGPTSYTELEEQPFQFSDIGLILPEMVSDSYSEPRA</sequence>
<organism evidence="1 2">
    <name type="scientific">Paramarasmius palmivorus</name>
    <dbReference type="NCBI Taxonomy" id="297713"/>
    <lineage>
        <taxon>Eukaryota</taxon>
        <taxon>Fungi</taxon>
        <taxon>Dikarya</taxon>
        <taxon>Basidiomycota</taxon>
        <taxon>Agaricomycotina</taxon>
        <taxon>Agaricomycetes</taxon>
        <taxon>Agaricomycetidae</taxon>
        <taxon>Agaricales</taxon>
        <taxon>Marasmiineae</taxon>
        <taxon>Marasmiaceae</taxon>
        <taxon>Paramarasmius</taxon>
    </lineage>
</organism>
<dbReference type="EMBL" id="JAYKXP010000278">
    <property type="protein sequence ID" value="KAK7016757.1"/>
    <property type="molecule type" value="Genomic_DNA"/>
</dbReference>
<keyword evidence="2" id="KW-1185">Reference proteome</keyword>
<gene>
    <name evidence="1" type="ORF">VNI00_018835</name>
</gene>
<evidence type="ECO:0000313" key="1">
    <source>
        <dbReference type="EMBL" id="KAK7016757.1"/>
    </source>
</evidence>
<comment type="caution">
    <text evidence="1">The sequence shown here is derived from an EMBL/GenBank/DDBJ whole genome shotgun (WGS) entry which is preliminary data.</text>
</comment>
<reference evidence="1 2" key="1">
    <citation type="submission" date="2024-01" db="EMBL/GenBank/DDBJ databases">
        <title>A draft genome for a cacao thread blight-causing isolate of Paramarasmius palmivorus.</title>
        <authorList>
            <person name="Baruah I.K."/>
            <person name="Bukari Y."/>
            <person name="Amoako-Attah I."/>
            <person name="Meinhardt L.W."/>
            <person name="Bailey B.A."/>
            <person name="Cohen S.P."/>
        </authorList>
    </citation>
    <scope>NUCLEOTIDE SEQUENCE [LARGE SCALE GENOMIC DNA]</scope>
    <source>
        <strain evidence="1 2">GH-12</strain>
    </source>
</reference>
<evidence type="ECO:0000313" key="2">
    <source>
        <dbReference type="Proteomes" id="UP001383192"/>
    </source>
</evidence>
<dbReference type="AlphaFoldDB" id="A0AAW0ATL4"/>
<evidence type="ECO:0008006" key="3">
    <source>
        <dbReference type="Google" id="ProtNLM"/>
    </source>
</evidence>
<protein>
    <recommendedName>
        <fullName evidence="3">F-box domain-containing protein</fullName>
    </recommendedName>
</protein>
<accession>A0AAW0ATL4</accession>
<proteinExistence type="predicted"/>
<dbReference type="InterPro" id="IPR032675">
    <property type="entry name" value="LRR_dom_sf"/>
</dbReference>
<dbReference type="SUPFAM" id="SSF52047">
    <property type="entry name" value="RNI-like"/>
    <property type="match status" value="1"/>
</dbReference>
<dbReference type="Gene3D" id="3.80.10.10">
    <property type="entry name" value="Ribonuclease Inhibitor"/>
    <property type="match status" value="1"/>
</dbReference>
<name>A0AAW0ATL4_9AGAR</name>
<dbReference type="Proteomes" id="UP001383192">
    <property type="component" value="Unassembled WGS sequence"/>
</dbReference>